<evidence type="ECO:0000256" key="3">
    <source>
        <dbReference type="ARBA" id="ARBA00023274"/>
    </source>
</evidence>
<dbReference type="OrthoDB" id="275000at2759"/>
<keyword evidence="3 7" id="KW-0687">Ribonucleoprotein</keyword>
<sequence>MKHRVAFRKLRRTSSHRWSMLRTMVTQLIEHERIETTVQKAKELRRIADQMVTLGKQGDLHARRQAAAVVNGDAELHKLFTALADRYRDRDGGYTRILRTGIRQGDAAQMAFIEYIDRAGELRPARAPRSLLPPAALAALEAQQGTAAAAAAAR</sequence>
<dbReference type="AlphaFoldDB" id="A0A9D4Z2I7"/>
<dbReference type="Pfam" id="PF01196">
    <property type="entry name" value="Ribosomal_L17"/>
    <property type="match status" value="1"/>
</dbReference>
<dbReference type="PANTHER" id="PTHR14413">
    <property type="entry name" value="RIBOSOMAL PROTEIN L17"/>
    <property type="match status" value="1"/>
</dbReference>
<evidence type="ECO:0000256" key="7">
    <source>
        <dbReference type="RuleBase" id="RU000660"/>
    </source>
</evidence>
<accession>A0A9D4Z2I7</accession>
<dbReference type="InterPro" id="IPR036373">
    <property type="entry name" value="Ribosomal_bL17_sf"/>
</dbReference>
<dbReference type="Proteomes" id="UP001055712">
    <property type="component" value="Unassembled WGS sequence"/>
</dbReference>
<evidence type="ECO:0000313" key="8">
    <source>
        <dbReference type="EMBL" id="KAI3438879.1"/>
    </source>
</evidence>
<dbReference type="EMBL" id="SIDB01000001">
    <property type="protein sequence ID" value="KAI3438879.1"/>
    <property type="molecule type" value="Genomic_DNA"/>
</dbReference>
<reference evidence="8" key="2">
    <citation type="submission" date="2020-11" db="EMBL/GenBank/DDBJ databases">
        <authorList>
            <person name="Cecchin M."/>
            <person name="Marcolungo L."/>
            <person name="Rossato M."/>
            <person name="Girolomoni L."/>
            <person name="Cosentino E."/>
            <person name="Cuine S."/>
            <person name="Li-Beisson Y."/>
            <person name="Delledonne M."/>
            <person name="Ballottari M."/>
        </authorList>
    </citation>
    <scope>NUCLEOTIDE SEQUENCE</scope>
    <source>
        <strain evidence="8">211/11P</strain>
        <tissue evidence="8">Whole cell</tissue>
    </source>
</reference>
<evidence type="ECO:0000256" key="4">
    <source>
        <dbReference type="ARBA" id="ARBA00072708"/>
    </source>
</evidence>
<protein>
    <recommendedName>
        <fullName evidence="4">Large ribosomal subunit protein bL17c</fullName>
    </recommendedName>
    <alternativeName>
        <fullName evidence="5">50S ribosomal protein L17, chloroplastic</fullName>
    </alternativeName>
    <alternativeName>
        <fullName evidence="6">CL17</fullName>
    </alternativeName>
</protein>
<dbReference type="PROSITE" id="PS01167">
    <property type="entry name" value="RIBOSOMAL_L17"/>
    <property type="match status" value="1"/>
</dbReference>
<dbReference type="FunFam" id="3.90.1030.10:FF:000001">
    <property type="entry name" value="50S ribosomal protein L17"/>
    <property type="match status" value="1"/>
</dbReference>
<evidence type="ECO:0000256" key="2">
    <source>
        <dbReference type="ARBA" id="ARBA00022980"/>
    </source>
</evidence>
<evidence type="ECO:0000256" key="1">
    <source>
        <dbReference type="ARBA" id="ARBA00008777"/>
    </source>
</evidence>
<dbReference type="PANTHER" id="PTHR14413:SF16">
    <property type="entry name" value="LARGE RIBOSOMAL SUBUNIT PROTEIN BL17M"/>
    <property type="match status" value="1"/>
</dbReference>
<proteinExistence type="inferred from homology"/>
<name>A0A9D4Z2I7_CHLVU</name>
<dbReference type="GO" id="GO:0003735">
    <property type="term" value="F:structural constituent of ribosome"/>
    <property type="evidence" value="ECO:0007669"/>
    <property type="project" value="InterPro"/>
</dbReference>
<gene>
    <name evidence="8" type="ORF">D9Q98_001294</name>
</gene>
<dbReference type="Gene3D" id="3.90.1030.10">
    <property type="entry name" value="Ribosomal protein L17"/>
    <property type="match status" value="1"/>
</dbReference>
<dbReference type="SUPFAM" id="SSF64263">
    <property type="entry name" value="Prokaryotic ribosomal protein L17"/>
    <property type="match status" value="1"/>
</dbReference>
<dbReference type="GO" id="GO:0006412">
    <property type="term" value="P:translation"/>
    <property type="evidence" value="ECO:0007669"/>
    <property type="project" value="InterPro"/>
</dbReference>
<keyword evidence="9" id="KW-1185">Reference proteome</keyword>
<dbReference type="HAMAP" id="MF_01368">
    <property type="entry name" value="Ribosomal_bL17"/>
    <property type="match status" value="1"/>
</dbReference>
<comment type="caution">
    <text evidence="8">The sequence shown here is derived from an EMBL/GenBank/DDBJ whole genome shotgun (WGS) entry which is preliminary data.</text>
</comment>
<dbReference type="NCBIfam" id="TIGR00059">
    <property type="entry name" value="L17"/>
    <property type="match status" value="1"/>
</dbReference>
<evidence type="ECO:0000256" key="5">
    <source>
        <dbReference type="ARBA" id="ARBA00077677"/>
    </source>
</evidence>
<reference evidence="8" key="1">
    <citation type="journal article" date="2019" name="Plant J.">
        <title>Chlorella vulgaris genome assembly and annotation reveals the molecular basis for metabolic acclimation to high light conditions.</title>
        <authorList>
            <person name="Cecchin M."/>
            <person name="Marcolungo L."/>
            <person name="Rossato M."/>
            <person name="Girolomoni L."/>
            <person name="Cosentino E."/>
            <person name="Cuine S."/>
            <person name="Li-Beisson Y."/>
            <person name="Delledonne M."/>
            <person name="Ballottari M."/>
        </authorList>
    </citation>
    <scope>NUCLEOTIDE SEQUENCE</scope>
    <source>
        <strain evidence="8">211/11P</strain>
    </source>
</reference>
<dbReference type="InterPro" id="IPR000456">
    <property type="entry name" value="Ribosomal_bL17"/>
</dbReference>
<dbReference type="InterPro" id="IPR047859">
    <property type="entry name" value="Ribosomal_bL17_CS"/>
</dbReference>
<evidence type="ECO:0000256" key="6">
    <source>
        <dbReference type="ARBA" id="ARBA00082728"/>
    </source>
</evidence>
<evidence type="ECO:0000313" key="9">
    <source>
        <dbReference type="Proteomes" id="UP001055712"/>
    </source>
</evidence>
<organism evidence="8 9">
    <name type="scientific">Chlorella vulgaris</name>
    <name type="common">Green alga</name>
    <dbReference type="NCBI Taxonomy" id="3077"/>
    <lineage>
        <taxon>Eukaryota</taxon>
        <taxon>Viridiplantae</taxon>
        <taxon>Chlorophyta</taxon>
        <taxon>core chlorophytes</taxon>
        <taxon>Trebouxiophyceae</taxon>
        <taxon>Chlorellales</taxon>
        <taxon>Chlorellaceae</taxon>
        <taxon>Chlorella clade</taxon>
        <taxon>Chlorella</taxon>
    </lineage>
</organism>
<comment type="similarity">
    <text evidence="1 7">Belongs to the bacterial ribosomal protein bL17 family.</text>
</comment>
<dbReference type="GO" id="GO:0022625">
    <property type="term" value="C:cytosolic large ribosomal subunit"/>
    <property type="evidence" value="ECO:0007669"/>
    <property type="project" value="TreeGrafter"/>
</dbReference>
<keyword evidence="2 7" id="KW-0689">Ribosomal protein</keyword>